<evidence type="ECO:0000313" key="4">
    <source>
        <dbReference type="Proteomes" id="UP000676336"/>
    </source>
</evidence>
<name>A0A8S2R2F8_9BILA</name>
<dbReference type="Proteomes" id="UP000681967">
    <property type="component" value="Unassembled WGS sequence"/>
</dbReference>
<dbReference type="EMBL" id="CAJOBH010091400">
    <property type="protein sequence ID" value="CAF4567034.1"/>
    <property type="molecule type" value="Genomic_DNA"/>
</dbReference>
<gene>
    <name evidence="3" type="ORF">BYL167_LOCUS38749</name>
    <name evidence="2" type="ORF">GIL414_LOCUS35827</name>
    <name evidence="1" type="ORF">SMN809_LOCUS19300</name>
</gene>
<dbReference type="AlphaFoldDB" id="A0A8S2R2F8"/>
<dbReference type="Proteomes" id="UP000681720">
    <property type="component" value="Unassembled WGS sequence"/>
</dbReference>
<evidence type="ECO:0000313" key="2">
    <source>
        <dbReference type="EMBL" id="CAF4526134.1"/>
    </source>
</evidence>
<sequence length="96" mass="10790">MFDIDGVYNSQNDRILAVNRSEADIKGGIRQKRKFPKKVMVWLGVCCKGVSPPGKVAVRSSNVLPAVFNVKNQQRNQENLLYYHAVSNAIQLLTED</sequence>
<dbReference type="EMBL" id="CAJOBI010009606">
    <property type="protein sequence ID" value="CAF4142013.1"/>
    <property type="molecule type" value="Genomic_DNA"/>
</dbReference>
<protein>
    <submittedName>
        <fullName evidence="1">Uncharacterized protein</fullName>
    </submittedName>
</protein>
<dbReference type="EMBL" id="CAJOBJ010087352">
    <property type="protein sequence ID" value="CAF4526134.1"/>
    <property type="molecule type" value="Genomic_DNA"/>
</dbReference>
<accession>A0A8S2R2F8</accession>
<organism evidence="1 4">
    <name type="scientific">Rotaria magnacalcarata</name>
    <dbReference type="NCBI Taxonomy" id="392030"/>
    <lineage>
        <taxon>Eukaryota</taxon>
        <taxon>Metazoa</taxon>
        <taxon>Spiralia</taxon>
        <taxon>Gnathifera</taxon>
        <taxon>Rotifera</taxon>
        <taxon>Eurotatoria</taxon>
        <taxon>Bdelloidea</taxon>
        <taxon>Philodinida</taxon>
        <taxon>Philodinidae</taxon>
        <taxon>Rotaria</taxon>
    </lineage>
</organism>
<reference evidence="1" key="1">
    <citation type="submission" date="2021-02" db="EMBL/GenBank/DDBJ databases">
        <authorList>
            <person name="Nowell W R."/>
        </authorList>
    </citation>
    <scope>NUCLEOTIDE SEQUENCE</scope>
</reference>
<evidence type="ECO:0000313" key="1">
    <source>
        <dbReference type="EMBL" id="CAF4142013.1"/>
    </source>
</evidence>
<comment type="caution">
    <text evidence="1">The sequence shown here is derived from an EMBL/GenBank/DDBJ whole genome shotgun (WGS) entry which is preliminary data.</text>
</comment>
<dbReference type="Proteomes" id="UP000676336">
    <property type="component" value="Unassembled WGS sequence"/>
</dbReference>
<proteinExistence type="predicted"/>
<evidence type="ECO:0000313" key="3">
    <source>
        <dbReference type="EMBL" id="CAF4567034.1"/>
    </source>
</evidence>